<keyword evidence="2" id="KW-0732">Signal</keyword>
<protein>
    <submittedName>
        <fullName evidence="5">Uncharacterized protein</fullName>
    </submittedName>
</protein>
<dbReference type="GO" id="GO:0051603">
    <property type="term" value="P:proteolysis involved in protein catabolic process"/>
    <property type="evidence" value="ECO:0000318"/>
    <property type="project" value="GO_Central"/>
</dbReference>
<dbReference type="InParanoid" id="Q54Y60"/>
<dbReference type="Pfam" id="PF00112">
    <property type="entry name" value="Peptidase_C1"/>
    <property type="match status" value="1"/>
</dbReference>
<dbReference type="InterPro" id="IPR013201">
    <property type="entry name" value="Prot_inhib_I29"/>
</dbReference>
<evidence type="ECO:0000313" key="5">
    <source>
        <dbReference type="EMBL" id="EAL68373.1"/>
    </source>
</evidence>
<gene>
    <name evidence="5" type="ORF">DDB_G0278401</name>
</gene>
<dbReference type="EMBL" id="AAFI02000023">
    <property type="protein sequence ID" value="EAL68373.1"/>
    <property type="molecule type" value="Genomic_DNA"/>
</dbReference>
<feature type="domain" description="Peptidase C1A papain C-terminal" evidence="3">
    <location>
        <begin position="112"/>
        <end position="336"/>
    </location>
</feature>
<feature type="domain" description="Cathepsin propeptide inhibitor" evidence="4">
    <location>
        <begin position="30"/>
        <end position="85"/>
    </location>
</feature>
<dbReference type="GO" id="GO:0005764">
    <property type="term" value="C:lysosome"/>
    <property type="evidence" value="ECO:0000318"/>
    <property type="project" value="GO_Central"/>
</dbReference>
<dbReference type="PROSITE" id="PS00639">
    <property type="entry name" value="THIOL_PROTEASE_HIS"/>
    <property type="match status" value="1"/>
</dbReference>
<dbReference type="PANTHER" id="PTHR12411">
    <property type="entry name" value="CYSTEINE PROTEASE FAMILY C1-RELATED"/>
    <property type="match status" value="1"/>
</dbReference>
<dbReference type="SUPFAM" id="SSF54001">
    <property type="entry name" value="Cysteine proteinases"/>
    <property type="match status" value="1"/>
</dbReference>
<dbReference type="OMA" id="ASNWAYY"/>
<evidence type="ECO:0000256" key="2">
    <source>
        <dbReference type="SAM" id="SignalP"/>
    </source>
</evidence>
<dbReference type="Reactome" id="R-DDI-2132295">
    <property type="pathway name" value="MHC class II antigen presentation"/>
</dbReference>
<dbReference type="GO" id="GO:0004197">
    <property type="term" value="F:cysteine-type endopeptidase activity"/>
    <property type="evidence" value="ECO:0000318"/>
    <property type="project" value="GO_Central"/>
</dbReference>
<name>Q54Y60_DICDI</name>
<dbReference type="Reactome" id="R-DDI-1474228">
    <property type="pathway name" value="Degradation of the extracellular matrix"/>
</dbReference>
<evidence type="ECO:0000259" key="4">
    <source>
        <dbReference type="SMART" id="SM00848"/>
    </source>
</evidence>
<dbReference type="InterPro" id="IPR000668">
    <property type="entry name" value="Peptidase_C1A_C"/>
</dbReference>
<comment type="similarity">
    <text evidence="1">Belongs to the peptidase C1 family.</text>
</comment>
<dbReference type="Reactome" id="R-DDI-6798695">
    <property type="pathway name" value="Neutrophil degranulation"/>
</dbReference>
<dbReference type="SMART" id="SM00645">
    <property type="entry name" value="Pept_C1"/>
    <property type="match status" value="1"/>
</dbReference>
<feature type="signal peptide" evidence="2">
    <location>
        <begin position="1"/>
        <end position="17"/>
    </location>
</feature>
<keyword evidence="6" id="KW-1185">Reference proteome</keyword>
<dbReference type="Pfam" id="PF08246">
    <property type="entry name" value="Inhibitor_I29"/>
    <property type="match status" value="1"/>
</dbReference>
<dbReference type="GO" id="GO:0006955">
    <property type="term" value="P:immune response"/>
    <property type="evidence" value="ECO:0000318"/>
    <property type="project" value="GO_Central"/>
</dbReference>
<dbReference type="CDD" id="cd02248">
    <property type="entry name" value="Peptidase_C1A"/>
    <property type="match status" value="1"/>
</dbReference>
<dbReference type="PRINTS" id="PR00705">
    <property type="entry name" value="PAPAIN"/>
</dbReference>
<reference evidence="5 6" key="1">
    <citation type="journal article" date="2005" name="Nature">
        <title>The genome of the social amoeba Dictyostelium discoideum.</title>
        <authorList>
            <consortium name="The Dictyostelium discoideum Sequencing Consortium"/>
            <person name="Eichinger L."/>
            <person name="Pachebat J.A."/>
            <person name="Glockner G."/>
            <person name="Rajandream M.A."/>
            <person name="Sucgang R."/>
            <person name="Berriman M."/>
            <person name="Song J."/>
            <person name="Olsen R."/>
            <person name="Szafranski K."/>
            <person name="Xu Q."/>
            <person name="Tunggal B."/>
            <person name="Kummerfeld S."/>
            <person name="Madera M."/>
            <person name="Konfortov B.A."/>
            <person name="Rivero F."/>
            <person name="Bankier A.T."/>
            <person name="Lehmann R."/>
            <person name="Hamlin N."/>
            <person name="Davies R."/>
            <person name="Gaudet P."/>
            <person name="Fey P."/>
            <person name="Pilcher K."/>
            <person name="Chen G."/>
            <person name="Saunders D."/>
            <person name="Sodergren E."/>
            <person name="Davis P."/>
            <person name="Kerhornou A."/>
            <person name="Nie X."/>
            <person name="Hall N."/>
            <person name="Anjard C."/>
            <person name="Hemphill L."/>
            <person name="Bason N."/>
            <person name="Farbrother P."/>
            <person name="Desany B."/>
            <person name="Just E."/>
            <person name="Morio T."/>
            <person name="Rost R."/>
            <person name="Churcher C."/>
            <person name="Cooper J."/>
            <person name="Haydock S."/>
            <person name="van Driessche N."/>
            <person name="Cronin A."/>
            <person name="Goodhead I."/>
            <person name="Muzny D."/>
            <person name="Mourier T."/>
            <person name="Pain A."/>
            <person name="Lu M."/>
            <person name="Harper D."/>
            <person name="Lindsay R."/>
            <person name="Hauser H."/>
            <person name="James K."/>
            <person name="Quiles M."/>
            <person name="Madan Babu M."/>
            <person name="Saito T."/>
            <person name="Buchrieser C."/>
            <person name="Wardroper A."/>
            <person name="Felder M."/>
            <person name="Thangavelu M."/>
            <person name="Johnson D."/>
            <person name="Knights A."/>
            <person name="Loulseged H."/>
            <person name="Mungall K."/>
            <person name="Oliver K."/>
            <person name="Price C."/>
            <person name="Quail M.A."/>
            <person name="Urushihara H."/>
            <person name="Hernandez J."/>
            <person name="Rabbinowitsch E."/>
            <person name="Steffen D."/>
            <person name="Sanders M."/>
            <person name="Ma J."/>
            <person name="Kohara Y."/>
            <person name="Sharp S."/>
            <person name="Simmonds M."/>
            <person name="Spiegler S."/>
            <person name="Tivey A."/>
            <person name="Sugano S."/>
            <person name="White B."/>
            <person name="Walker D."/>
            <person name="Woodward J."/>
            <person name="Winckler T."/>
            <person name="Tanaka Y."/>
            <person name="Shaulsky G."/>
            <person name="Schleicher M."/>
            <person name="Weinstock G."/>
            <person name="Rosenthal A."/>
            <person name="Cox E.C."/>
            <person name="Chisholm R.L."/>
            <person name="Gibbs R."/>
            <person name="Loomis W.F."/>
            <person name="Platzer M."/>
            <person name="Kay R.R."/>
            <person name="Williams J."/>
            <person name="Dear P.H."/>
            <person name="Noegel A.A."/>
            <person name="Barrell B."/>
            <person name="Kuspa A."/>
        </authorList>
    </citation>
    <scope>NUCLEOTIDE SEQUENCE [LARGE SCALE GENOMIC DNA]</scope>
    <source>
        <strain evidence="5 6">AX4</strain>
    </source>
</reference>
<dbReference type="PhylomeDB" id="Q54Y60"/>
<accession>Q54Y60</accession>
<dbReference type="InterPro" id="IPR025660">
    <property type="entry name" value="Pept_his_AS"/>
</dbReference>
<dbReference type="AlphaFoldDB" id="Q54Y60"/>
<sequence length="337" mass="36959">MKVLSVLCALLITVATAKQELSESQYRDAFTDWMISNQKSYSSSEFITRYNIFKTNFDYIEEWNSKGSETVLGLNKMADITNEEYRSLYLGKPFDASSLIGTKEEILFSNKFSSTVDWRKKGAVTHVKNQQSCSGCWSFSATGATEGAHKLANNGTNELVSLSEQNLIDCSTPFGNTGCNGGVITYAFEYIISNGGIDTEKSYPFEGTDGTCRYKSENSGATISSYVNVTFGSESSLESAVNVNPVACSIDASHSSFLFYKSGIYFEPACSRTNLDHGVLVVGYGTENSQSQDSSSEPNHSNYWIAKNSWGINGYILMSKDRDNMCGISTLASFPIV</sequence>
<evidence type="ECO:0000256" key="1">
    <source>
        <dbReference type="ARBA" id="ARBA00008455"/>
    </source>
</evidence>
<dbReference type="GeneID" id="8621547"/>
<dbReference type="InterPro" id="IPR013128">
    <property type="entry name" value="Peptidase_C1A"/>
</dbReference>
<dbReference type="SMART" id="SM00848">
    <property type="entry name" value="Inhibitor_I29"/>
    <property type="match status" value="1"/>
</dbReference>
<dbReference type="VEuPathDB" id="AmoebaDB:DDB_G0278401"/>
<dbReference type="MEROPS" id="C01.A62"/>
<dbReference type="eggNOG" id="KOG1543">
    <property type="taxonomic scope" value="Eukaryota"/>
</dbReference>
<dbReference type="GO" id="GO:0005615">
    <property type="term" value="C:extracellular space"/>
    <property type="evidence" value="ECO:0000318"/>
    <property type="project" value="GO_Central"/>
</dbReference>
<dbReference type="KEGG" id="ddi:DDB_G0278401"/>
<dbReference type="GO" id="GO:0008656">
    <property type="term" value="F:cysteine-type endopeptidase activator activity involved in apoptotic process"/>
    <property type="evidence" value="ECO:0000318"/>
    <property type="project" value="GO_Central"/>
</dbReference>
<dbReference type="FunFam" id="3.90.70.10:FF:000242">
    <property type="entry name" value="Peptidase"/>
    <property type="match status" value="1"/>
</dbReference>
<dbReference type="InterPro" id="IPR038765">
    <property type="entry name" value="Papain-like_cys_pep_sf"/>
</dbReference>
<dbReference type="FunCoup" id="Q54Y60">
    <property type="interactions" value="27"/>
</dbReference>
<proteinExistence type="inferred from homology"/>
<dbReference type="GO" id="GO:2001235">
    <property type="term" value="P:positive regulation of apoptotic signaling pathway"/>
    <property type="evidence" value="ECO:0000318"/>
    <property type="project" value="GO_Central"/>
</dbReference>
<dbReference type="Proteomes" id="UP000002195">
    <property type="component" value="Unassembled WGS sequence"/>
</dbReference>
<dbReference type="Gene3D" id="3.90.70.10">
    <property type="entry name" value="Cysteine proteinases"/>
    <property type="match status" value="1"/>
</dbReference>
<dbReference type="SMR" id="Q54Y60"/>
<dbReference type="dictyBase" id="DDB_G0278401">
    <property type="gene designation" value="cprH"/>
</dbReference>
<comment type="caution">
    <text evidence="5">The sequence shown here is derived from an EMBL/GenBank/DDBJ whole genome shotgun (WGS) entry which is preliminary data.</text>
</comment>
<dbReference type="PaxDb" id="44689-DDB0205428"/>
<dbReference type="InterPro" id="IPR039417">
    <property type="entry name" value="Peptidase_C1A_papain-like"/>
</dbReference>
<dbReference type="RefSeq" id="XP_642342.1">
    <property type="nucleotide sequence ID" value="XM_637250.1"/>
</dbReference>
<dbReference type="HOGENOM" id="CLU_012184_1_2_1"/>
<evidence type="ECO:0000259" key="3">
    <source>
        <dbReference type="SMART" id="SM00645"/>
    </source>
</evidence>
<dbReference type="STRING" id="44689.Q54Y60"/>
<organism evidence="5 6">
    <name type="scientific">Dictyostelium discoideum</name>
    <name type="common">Social amoeba</name>
    <dbReference type="NCBI Taxonomy" id="44689"/>
    <lineage>
        <taxon>Eukaryota</taxon>
        <taxon>Amoebozoa</taxon>
        <taxon>Evosea</taxon>
        <taxon>Eumycetozoa</taxon>
        <taxon>Dictyostelia</taxon>
        <taxon>Dictyosteliales</taxon>
        <taxon>Dictyosteliaceae</taxon>
        <taxon>Dictyostelium</taxon>
    </lineage>
</organism>
<evidence type="ECO:0000313" key="6">
    <source>
        <dbReference type="Proteomes" id="UP000002195"/>
    </source>
</evidence>
<feature type="chain" id="PRO_5018561771" evidence="2">
    <location>
        <begin position="18"/>
        <end position="337"/>
    </location>
</feature>